<name>A0ABU8YMN7_9CYAN</name>
<protein>
    <submittedName>
        <fullName evidence="1">Uncharacterized protein</fullName>
    </submittedName>
</protein>
<dbReference type="RefSeq" id="WP_340541477.1">
    <property type="nucleotide sequence ID" value="NZ_JBBLXS010000136.1"/>
</dbReference>
<feature type="non-terminal residue" evidence="1">
    <location>
        <position position="62"/>
    </location>
</feature>
<comment type="caution">
    <text evidence="1">The sequence shown here is derived from an EMBL/GenBank/DDBJ whole genome shotgun (WGS) entry which is preliminary data.</text>
</comment>
<dbReference type="EMBL" id="JBBLXS010000136">
    <property type="protein sequence ID" value="MEK0185639.1"/>
    <property type="molecule type" value="Genomic_DNA"/>
</dbReference>
<sequence>MGNWEWGIGHGASGIGQTGHRASGIGHWQYRQLSTVNCQLSTVNRQLNFCPTLRTKLIRRNI</sequence>
<evidence type="ECO:0000313" key="1">
    <source>
        <dbReference type="EMBL" id="MEK0185639.1"/>
    </source>
</evidence>
<gene>
    <name evidence="1" type="ORF">WMG39_12395</name>
</gene>
<accession>A0ABU8YMN7</accession>
<dbReference type="Proteomes" id="UP001384579">
    <property type="component" value="Unassembled WGS sequence"/>
</dbReference>
<evidence type="ECO:0000313" key="2">
    <source>
        <dbReference type="Proteomes" id="UP001384579"/>
    </source>
</evidence>
<organism evidence="1 2">
    <name type="scientific">Microcoleus anatoxicus PTRS2</name>
    <dbReference type="NCBI Taxonomy" id="2705321"/>
    <lineage>
        <taxon>Bacteria</taxon>
        <taxon>Bacillati</taxon>
        <taxon>Cyanobacteriota</taxon>
        <taxon>Cyanophyceae</taxon>
        <taxon>Oscillatoriophycideae</taxon>
        <taxon>Oscillatoriales</taxon>
        <taxon>Microcoleaceae</taxon>
        <taxon>Microcoleus</taxon>
        <taxon>Microcoleus anatoxicus</taxon>
    </lineage>
</organism>
<reference evidence="1 2" key="1">
    <citation type="journal article" date="2020" name="Harmful Algae">
        <title>Molecular and morphological characterization of a novel dihydroanatoxin-a producing Microcoleus species (cyanobacteria) from the Russian River, California, USA.</title>
        <authorList>
            <person name="Conklin K.Y."/>
            <person name="Stancheva R."/>
            <person name="Otten T.G."/>
            <person name="Fadness R."/>
            <person name="Boyer G.L."/>
            <person name="Read B."/>
            <person name="Zhang X."/>
            <person name="Sheath R.G."/>
        </authorList>
    </citation>
    <scope>NUCLEOTIDE SEQUENCE [LARGE SCALE GENOMIC DNA]</scope>
    <source>
        <strain evidence="1 2">PTRS2</strain>
    </source>
</reference>
<keyword evidence="2" id="KW-1185">Reference proteome</keyword>
<proteinExistence type="predicted"/>